<feature type="transmembrane region" description="Helical" evidence="6">
    <location>
        <begin position="207"/>
        <end position="230"/>
    </location>
</feature>
<feature type="transmembrane region" description="Helical" evidence="6">
    <location>
        <begin position="176"/>
        <end position="195"/>
    </location>
</feature>
<dbReference type="GO" id="GO:0022857">
    <property type="term" value="F:transmembrane transporter activity"/>
    <property type="evidence" value="ECO:0007669"/>
    <property type="project" value="InterPro"/>
</dbReference>
<proteinExistence type="predicted"/>
<gene>
    <name evidence="8 10" type="ORF">P152DRAFT_139414</name>
</gene>
<dbReference type="InterPro" id="IPR011701">
    <property type="entry name" value="MFS"/>
</dbReference>
<evidence type="ECO:0000313" key="8">
    <source>
        <dbReference type="EMBL" id="KAF1810087.1"/>
    </source>
</evidence>
<evidence type="ECO:0000313" key="10">
    <source>
        <dbReference type="RefSeq" id="XP_033531718.1"/>
    </source>
</evidence>
<feature type="transmembrane region" description="Helical" evidence="6">
    <location>
        <begin position="144"/>
        <end position="164"/>
    </location>
</feature>
<keyword evidence="2" id="KW-0813">Transport</keyword>
<dbReference type="Proteomes" id="UP000504638">
    <property type="component" value="Unplaced"/>
</dbReference>
<feature type="transmembrane region" description="Helical" evidence="6">
    <location>
        <begin position="85"/>
        <end position="107"/>
    </location>
</feature>
<evidence type="ECO:0000256" key="6">
    <source>
        <dbReference type="SAM" id="Phobius"/>
    </source>
</evidence>
<feature type="transmembrane region" description="Helical" evidence="6">
    <location>
        <begin position="281"/>
        <end position="304"/>
    </location>
</feature>
<evidence type="ECO:0000256" key="4">
    <source>
        <dbReference type="ARBA" id="ARBA00022989"/>
    </source>
</evidence>
<keyword evidence="3 6" id="KW-0812">Transmembrane</keyword>
<feature type="transmembrane region" description="Helical" evidence="6">
    <location>
        <begin position="324"/>
        <end position="341"/>
    </location>
</feature>
<dbReference type="PROSITE" id="PS50850">
    <property type="entry name" value="MFS"/>
    <property type="match status" value="1"/>
</dbReference>
<reference evidence="8 10" key="1">
    <citation type="submission" date="2020-01" db="EMBL/GenBank/DDBJ databases">
        <authorList>
            <consortium name="DOE Joint Genome Institute"/>
            <person name="Haridas S."/>
            <person name="Albert R."/>
            <person name="Binder M."/>
            <person name="Bloem J."/>
            <person name="Labutti K."/>
            <person name="Salamov A."/>
            <person name="Andreopoulos B."/>
            <person name="Baker S.E."/>
            <person name="Barry K."/>
            <person name="Bills G."/>
            <person name="Bluhm B.H."/>
            <person name="Cannon C."/>
            <person name="Castanera R."/>
            <person name="Culley D.E."/>
            <person name="Daum C."/>
            <person name="Ezra D."/>
            <person name="Gonzalez J.B."/>
            <person name="Henrissat B."/>
            <person name="Kuo A."/>
            <person name="Liang C."/>
            <person name="Lipzen A."/>
            <person name="Lutzoni F."/>
            <person name="Magnuson J."/>
            <person name="Mondo S."/>
            <person name="Nolan M."/>
            <person name="Ohm R."/>
            <person name="Pangilinan J."/>
            <person name="Park H.-J."/>
            <person name="Ramirez L."/>
            <person name="Alfaro M."/>
            <person name="Sun H."/>
            <person name="Tritt A."/>
            <person name="Yoshinaga Y."/>
            <person name="Zwiers L.-H."/>
            <person name="Turgeon B.G."/>
            <person name="Goodwin S.B."/>
            <person name="Spatafora J.W."/>
            <person name="Crous P.W."/>
            <person name="Grigoriev I.V."/>
        </authorList>
    </citation>
    <scope>NUCLEOTIDE SEQUENCE</scope>
    <source>
        <strain evidence="8 10">CBS 781.70</strain>
    </source>
</reference>
<name>A0A6G1FW73_9PEZI</name>
<dbReference type="PANTHER" id="PTHR43791:SF47">
    <property type="entry name" value="MAJOR FACILITATOR SUPERFAMILY (MFS) PROFILE DOMAIN-CONTAINING PROTEIN-RELATED"/>
    <property type="match status" value="1"/>
</dbReference>
<dbReference type="GO" id="GO:0016020">
    <property type="term" value="C:membrane"/>
    <property type="evidence" value="ECO:0007669"/>
    <property type="project" value="UniProtKB-SubCell"/>
</dbReference>
<feature type="domain" description="Major facilitator superfamily (MFS) profile" evidence="7">
    <location>
        <begin position="47"/>
        <end position="465"/>
    </location>
</feature>
<sequence length="485" mass="54035">MGVEEKDTYAAEVENVKHDASSTPPQQLEDFDEKLAARIRHKIDLRLLPALGAMYAICLLDRNNLSNAAVAGMNVELKMEEGDNYNLVNMCFFITYITLQPFAVLLCRWMGPRWFLPMICVIWGSVIIGAGFSPNWQTLLGLRLILGALECGFFPGCLYLLSTWYTRFESSRRYSIFYLLGSCVGSLGGILAFGLQQLDGRGGLGGWRWIFIIEGVITGGIAIFALLYLVKFLDEELIRPSWKFLTRDELEFVAARLNADRGDVEVEPFTIKRFLEPATEWFIYGFPIILMLTTALGYAFAFTLPIILQSSLGFGVAEAQCLTAPPYFFSAILMYVAGWLSDKYRQRGLAIVILATIGLIGLPIMGWAKNPWVRYFGVFVSVGGANSTIPSVFAYQGTNIRGQWRRAFCSASLTGLGGIGGIIGALIFRQQDKPDYFPGFIACIVASVLIVITVGVMTIYFRRCNAECDRGERVLMGDPNFRFTI</sequence>
<dbReference type="RefSeq" id="XP_033531718.1">
    <property type="nucleotide sequence ID" value="XM_033673836.1"/>
</dbReference>
<feature type="transmembrane region" description="Helical" evidence="6">
    <location>
        <begin position="348"/>
        <end position="368"/>
    </location>
</feature>
<organism evidence="8">
    <name type="scientific">Eremomyces bilateralis CBS 781.70</name>
    <dbReference type="NCBI Taxonomy" id="1392243"/>
    <lineage>
        <taxon>Eukaryota</taxon>
        <taxon>Fungi</taxon>
        <taxon>Dikarya</taxon>
        <taxon>Ascomycota</taxon>
        <taxon>Pezizomycotina</taxon>
        <taxon>Dothideomycetes</taxon>
        <taxon>Dothideomycetes incertae sedis</taxon>
        <taxon>Eremomycetales</taxon>
        <taxon>Eremomycetaceae</taxon>
        <taxon>Eremomyces</taxon>
    </lineage>
</organism>
<dbReference type="InterPro" id="IPR020846">
    <property type="entry name" value="MFS_dom"/>
</dbReference>
<feature type="transmembrane region" description="Helical" evidence="6">
    <location>
        <begin position="374"/>
        <end position="395"/>
    </location>
</feature>
<reference evidence="10" key="2">
    <citation type="submission" date="2020-04" db="EMBL/GenBank/DDBJ databases">
        <authorList>
            <consortium name="NCBI Genome Project"/>
        </authorList>
    </citation>
    <scope>NUCLEOTIDE SEQUENCE</scope>
    <source>
        <strain evidence="10">CBS 781.70</strain>
    </source>
</reference>
<feature type="transmembrane region" description="Helical" evidence="6">
    <location>
        <begin position="114"/>
        <end position="132"/>
    </location>
</feature>
<dbReference type="Pfam" id="PF07690">
    <property type="entry name" value="MFS_1"/>
    <property type="match status" value="1"/>
</dbReference>
<keyword evidence="4 6" id="KW-1133">Transmembrane helix</keyword>
<evidence type="ECO:0000313" key="9">
    <source>
        <dbReference type="Proteomes" id="UP000504638"/>
    </source>
</evidence>
<evidence type="ECO:0000256" key="1">
    <source>
        <dbReference type="ARBA" id="ARBA00004141"/>
    </source>
</evidence>
<keyword evidence="9" id="KW-1185">Reference proteome</keyword>
<evidence type="ECO:0000259" key="7">
    <source>
        <dbReference type="PROSITE" id="PS50850"/>
    </source>
</evidence>
<feature type="transmembrane region" description="Helical" evidence="6">
    <location>
        <begin position="407"/>
        <end position="427"/>
    </location>
</feature>
<evidence type="ECO:0000256" key="5">
    <source>
        <dbReference type="ARBA" id="ARBA00023136"/>
    </source>
</evidence>
<dbReference type="AlphaFoldDB" id="A0A6G1FW73"/>
<dbReference type="PANTHER" id="PTHR43791">
    <property type="entry name" value="PERMEASE-RELATED"/>
    <property type="match status" value="1"/>
</dbReference>
<reference evidence="10" key="3">
    <citation type="submission" date="2025-04" db="UniProtKB">
        <authorList>
            <consortium name="RefSeq"/>
        </authorList>
    </citation>
    <scope>IDENTIFICATION</scope>
    <source>
        <strain evidence="10">CBS 781.70</strain>
    </source>
</reference>
<dbReference type="Gene3D" id="1.20.1250.20">
    <property type="entry name" value="MFS general substrate transporter like domains"/>
    <property type="match status" value="2"/>
</dbReference>
<feature type="transmembrane region" description="Helical" evidence="6">
    <location>
        <begin position="439"/>
        <end position="461"/>
    </location>
</feature>
<protein>
    <submittedName>
        <fullName evidence="8 10">Phthalate transporter</fullName>
    </submittedName>
</protein>
<accession>A0A6G1FW73</accession>
<keyword evidence="5 6" id="KW-0472">Membrane</keyword>
<evidence type="ECO:0000256" key="2">
    <source>
        <dbReference type="ARBA" id="ARBA00022448"/>
    </source>
</evidence>
<dbReference type="InterPro" id="IPR036259">
    <property type="entry name" value="MFS_trans_sf"/>
</dbReference>
<dbReference type="GeneID" id="54414406"/>
<evidence type="ECO:0000256" key="3">
    <source>
        <dbReference type="ARBA" id="ARBA00022692"/>
    </source>
</evidence>
<comment type="subcellular location">
    <subcellularLocation>
        <location evidence="1">Membrane</location>
        <topology evidence="1">Multi-pass membrane protein</topology>
    </subcellularLocation>
</comment>
<dbReference type="OrthoDB" id="3639251at2759"/>
<dbReference type="EMBL" id="ML975168">
    <property type="protein sequence ID" value="KAF1810087.1"/>
    <property type="molecule type" value="Genomic_DNA"/>
</dbReference>
<dbReference type="SUPFAM" id="SSF103473">
    <property type="entry name" value="MFS general substrate transporter"/>
    <property type="match status" value="1"/>
</dbReference>